<dbReference type="InterPro" id="IPR010510">
    <property type="entry name" value="FGF1-bd"/>
</dbReference>
<dbReference type="EMBL" id="BX004823">
    <property type="status" value="NOT_ANNOTATED_CDS"/>
    <property type="molecule type" value="Genomic_DNA"/>
</dbReference>
<evidence type="ECO:0000256" key="3">
    <source>
        <dbReference type="ARBA" id="ARBA00022525"/>
    </source>
</evidence>
<evidence type="ECO:0000256" key="4">
    <source>
        <dbReference type="ARBA" id="ARBA00022729"/>
    </source>
</evidence>
<dbReference type="STRING" id="7955.ENSDARP00000130745"/>
<dbReference type="Pfam" id="PF06473">
    <property type="entry name" value="FGF-BP1"/>
    <property type="match status" value="1"/>
</dbReference>
<reference evidence="9" key="2">
    <citation type="submission" date="2015-11" db="UniProtKB">
        <authorList>
            <consortium name="Ensembl"/>
        </authorList>
    </citation>
    <scope>IDENTIFICATION</scope>
    <source>
        <strain evidence="9">Tuebingen</strain>
    </source>
</reference>
<dbReference type="GO" id="GO:0005576">
    <property type="term" value="C:extracellular region"/>
    <property type="evidence" value="ECO:0007669"/>
    <property type="project" value="UniProtKB-SubCell"/>
</dbReference>
<dbReference type="OMA" id="FVLGVNC"/>
<dbReference type="Bgee" id="ENSDARG00000039963">
    <property type="expression patterns" value="Expressed in zone of skin and 5 other cell types or tissues"/>
</dbReference>
<feature type="region of interest" description="Disordered" evidence="7">
    <location>
        <begin position="28"/>
        <end position="50"/>
    </location>
</feature>
<accession>A0A0R4ICR4</accession>
<feature type="signal peptide" evidence="8">
    <location>
        <begin position="1"/>
        <end position="25"/>
    </location>
</feature>
<dbReference type="PANTHER" id="PTHR15258">
    <property type="entry name" value="FGF BINDING PROTEIN-RELATED"/>
    <property type="match status" value="1"/>
</dbReference>
<dbReference type="Ensembl" id="ENSDART00000158770.2">
    <property type="protein sequence ID" value="ENSDARP00000130745.1"/>
    <property type="gene ID" value="ENSDARG00000039963.5"/>
</dbReference>
<sequence length="197" mass="22054">MMRATGIAVFLVFACVLQQLVQVSSLRNKDRKAQTDGKRRGRAQRTDGSLKGRFSLKDGPRCSWSAARDGDAFVLGITCKNGEETFGCKYVAKPTTCQQYASNTKLYWKQIGHSLTKQRRVCRDSRALVRAGVCRSAPADAHFKLMDARANSRVPLPGNNLCPDRIERLRVAEEYCSSSWSSLCTFLFLMLENDECS</sequence>
<comment type="subcellular location">
    <subcellularLocation>
        <location evidence="1">Secreted</location>
    </subcellularLocation>
</comment>
<keyword evidence="6" id="KW-0340">Growth factor binding</keyword>
<evidence type="ECO:0000256" key="7">
    <source>
        <dbReference type="SAM" id="MobiDB-lite"/>
    </source>
</evidence>
<dbReference type="AGR" id="ZFIN:ZDB-GENE-081106-1"/>
<dbReference type="ZFIN" id="ZDB-GENE-081106-1">
    <property type="gene designation" value="fgfbp1b"/>
</dbReference>
<keyword evidence="3" id="KW-0964">Secreted</keyword>
<evidence type="ECO:0000256" key="6">
    <source>
        <dbReference type="ARBA" id="ARBA00023183"/>
    </source>
</evidence>
<gene>
    <name evidence="9 10" type="primary">fgfbp1b</name>
</gene>
<protein>
    <submittedName>
        <fullName evidence="9">Fibroblast growth factor-binding protein 1b</fullName>
    </submittedName>
</protein>
<reference evidence="9" key="1">
    <citation type="journal article" date="2013" name="Nature">
        <title>The zebrafish reference genome sequence and its relationship to the human genome.</title>
        <authorList>
            <consortium name="Genome Reference Consortium Zebrafish"/>
            <person name="Howe K."/>
            <person name="Clark M.D."/>
            <person name="Torroja C.F."/>
            <person name="Torrance J."/>
            <person name="Berthelot C."/>
            <person name="Muffato M."/>
            <person name="Collins J.E."/>
            <person name="Humphray S."/>
            <person name="McLaren K."/>
            <person name="Matthews L."/>
            <person name="McLaren S."/>
            <person name="Sealy I."/>
            <person name="Caccamo M."/>
            <person name="Churcher C."/>
            <person name="Scott C."/>
            <person name="Barrett J.C."/>
            <person name="Koch R."/>
            <person name="Rauch G.J."/>
            <person name="White S."/>
            <person name="Chow W."/>
            <person name="Kilian B."/>
            <person name="Quintais L.T."/>
            <person name="Guerra-Assuncao J.A."/>
            <person name="Zhou Y."/>
            <person name="Gu Y."/>
            <person name="Yen J."/>
            <person name="Vogel J.H."/>
            <person name="Eyre T."/>
            <person name="Redmond S."/>
            <person name="Banerjee R."/>
            <person name="Chi J."/>
            <person name="Fu B."/>
            <person name="Langley E."/>
            <person name="Maguire S.F."/>
            <person name="Laird G.K."/>
            <person name="Lloyd D."/>
            <person name="Kenyon E."/>
            <person name="Donaldson S."/>
            <person name="Sehra H."/>
            <person name="Almeida-King J."/>
            <person name="Loveland J."/>
            <person name="Trevanion S."/>
            <person name="Jones M."/>
            <person name="Quail M."/>
            <person name="Willey D."/>
            <person name="Hunt A."/>
            <person name="Burton J."/>
            <person name="Sims S."/>
            <person name="McLay K."/>
            <person name="Plumb B."/>
            <person name="Davis J."/>
            <person name="Clee C."/>
            <person name="Oliver K."/>
            <person name="Clark R."/>
            <person name="Riddle C."/>
            <person name="Elliot D."/>
            <person name="Eliott D."/>
            <person name="Threadgold G."/>
            <person name="Harden G."/>
            <person name="Ware D."/>
            <person name="Begum S."/>
            <person name="Mortimore B."/>
            <person name="Mortimer B."/>
            <person name="Kerry G."/>
            <person name="Heath P."/>
            <person name="Phillimore B."/>
            <person name="Tracey A."/>
            <person name="Corby N."/>
            <person name="Dunn M."/>
            <person name="Johnson C."/>
            <person name="Wood J."/>
            <person name="Clark S."/>
            <person name="Pelan S."/>
            <person name="Griffiths G."/>
            <person name="Smith M."/>
            <person name="Glithero R."/>
            <person name="Howden P."/>
            <person name="Barker N."/>
            <person name="Lloyd C."/>
            <person name="Stevens C."/>
            <person name="Harley J."/>
            <person name="Holt K."/>
            <person name="Panagiotidis G."/>
            <person name="Lovell J."/>
            <person name="Beasley H."/>
            <person name="Henderson C."/>
            <person name="Gordon D."/>
            <person name="Auger K."/>
            <person name="Wright D."/>
            <person name="Collins J."/>
            <person name="Raisen C."/>
            <person name="Dyer L."/>
            <person name="Leung K."/>
            <person name="Robertson L."/>
            <person name="Ambridge K."/>
            <person name="Leongamornlert D."/>
            <person name="McGuire S."/>
            <person name="Gilderthorp R."/>
            <person name="Griffiths C."/>
            <person name="Manthravadi D."/>
            <person name="Nichol S."/>
            <person name="Barker G."/>
            <person name="Whitehead S."/>
            <person name="Kay M."/>
            <person name="Brown J."/>
            <person name="Murnane C."/>
            <person name="Gray E."/>
            <person name="Humphries M."/>
            <person name="Sycamore N."/>
            <person name="Barker D."/>
            <person name="Saunders D."/>
            <person name="Wallis J."/>
            <person name="Babbage A."/>
            <person name="Hammond S."/>
            <person name="Mashreghi-Mohammadi M."/>
            <person name="Barr L."/>
            <person name="Martin S."/>
            <person name="Wray P."/>
            <person name="Ellington A."/>
            <person name="Matthews N."/>
            <person name="Ellwood M."/>
            <person name="Woodmansey R."/>
            <person name="Clark G."/>
            <person name="Cooper J."/>
            <person name="Cooper J."/>
            <person name="Tromans A."/>
            <person name="Grafham D."/>
            <person name="Skuce C."/>
            <person name="Pandian R."/>
            <person name="Andrews R."/>
            <person name="Harrison E."/>
            <person name="Kimberley A."/>
            <person name="Garnett J."/>
            <person name="Fosker N."/>
            <person name="Hall R."/>
            <person name="Garner P."/>
            <person name="Kelly D."/>
            <person name="Bird C."/>
            <person name="Palmer S."/>
            <person name="Gehring I."/>
            <person name="Berger A."/>
            <person name="Dooley C.M."/>
            <person name="Ersan-Urun Z."/>
            <person name="Eser C."/>
            <person name="Geiger H."/>
            <person name="Geisler M."/>
            <person name="Karotki L."/>
            <person name="Kirn A."/>
            <person name="Konantz J."/>
            <person name="Konantz M."/>
            <person name="Oberlander M."/>
            <person name="Rudolph-Geiger S."/>
            <person name="Teucke M."/>
            <person name="Lanz C."/>
            <person name="Raddatz G."/>
            <person name="Osoegawa K."/>
            <person name="Zhu B."/>
            <person name="Rapp A."/>
            <person name="Widaa S."/>
            <person name="Langford C."/>
            <person name="Yang F."/>
            <person name="Schuster S.C."/>
            <person name="Carter N.P."/>
            <person name="Harrow J."/>
            <person name="Ning Z."/>
            <person name="Herrero J."/>
            <person name="Searle S.M."/>
            <person name="Enright A."/>
            <person name="Geisler R."/>
            <person name="Plasterk R.H."/>
            <person name="Lee C."/>
            <person name="Westerfield M."/>
            <person name="de Jong P.J."/>
            <person name="Zon L.I."/>
            <person name="Postlethwait J.H."/>
            <person name="Nusslein-Volhard C."/>
            <person name="Hubbard T.J."/>
            <person name="Roest Crollius H."/>
            <person name="Rogers J."/>
            <person name="Stemple D.L."/>
        </authorList>
    </citation>
    <scope>NUCLEOTIDE SEQUENCE [LARGE SCALE GENOMIC DNA]</scope>
    <source>
        <strain evidence="9">Tuebingen</strain>
    </source>
</reference>
<dbReference type="PROSITE" id="PS51257">
    <property type="entry name" value="PROKAR_LIPOPROTEIN"/>
    <property type="match status" value="1"/>
</dbReference>
<evidence type="ECO:0000256" key="8">
    <source>
        <dbReference type="SAM" id="SignalP"/>
    </source>
</evidence>
<evidence type="ECO:0000256" key="5">
    <source>
        <dbReference type="ARBA" id="ARBA00023157"/>
    </source>
</evidence>
<dbReference type="eggNOG" id="ENOG502RZQ6">
    <property type="taxonomic scope" value="Eukaryota"/>
</dbReference>
<keyword evidence="4 8" id="KW-0732">Signal</keyword>
<dbReference type="PANTHER" id="PTHR15258:SF2">
    <property type="entry name" value="FIBROBLAST GROWTH FACTOR-BINDING PROTEIN 1"/>
    <property type="match status" value="1"/>
</dbReference>
<proteinExistence type="inferred from homology"/>
<evidence type="ECO:0000256" key="1">
    <source>
        <dbReference type="ARBA" id="ARBA00004613"/>
    </source>
</evidence>
<dbReference type="OrthoDB" id="8875908at2759"/>
<evidence type="ECO:0000313" key="10">
    <source>
        <dbReference type="ZFIN" id="ZDB-GENE-081106-1"/>
    </source>
</evidence>
<keyword evidence="5" id="KW-1015">Disulfide bond</keyword>
<dbReference type="GeneTree" id="ENSGT00940000154372"/>
<accession>A0A8M2B3F8</accession>
<name>A0A0R4ICR4_DANRE</name>
<comment type="similarity">
    <text evidence="2">Belongs to the fibroblast growth factor-binding protein family.</text>
</comment>
<dbReference type="AlphaFoldDB" id="A0A0R4ICR4"/>
<feature type="chain" id="PRO_5043133369" evidence="8">
    <location>
        <begin position="26"/>
        <end position="197"/>
    </location>
</feature>
<organism evidence="9">
    <name type="scientific">Danio rerio</name>
    <name type="common">Zebrafish</name>
    <name type="synonym">Brachydanio rerio</name>
    <dbReference type="NCBI Taxonomy" id="7955"/>
    <lineage>
        <taxon>Eukaryota</taxon>
        <taxon>Metazoa</taxon>
        <taxon>Chordata</taxon>
        <taxon>Craniata</taxon>
        <taxon>Vertebrata</taxon>
        <taxon>Euteleostomi</taxon>
        <taxon>Actinopterygii</taxon>
        <taxon>Neopterygii</taxon>
        <taxon>Teleostei</taxon>
        <taxon>Ostariophysi</taxon>
        <taxon>Cypriniformes</taxon>
        <taxon>Danionidae</taxon>
        <taxon>Danioninae</taxon>
        <taxon>Danio</taxon>
    </lineage>
</organism>
<dbReference type="GO" id="GO:0019838">
    <property type="term" value="F:growth factor binding"/>
    <property type="evidence" value="ECO:0007669"/>
    <property type="project" value="UniProtKB-KW"/>
</dbReference>
<evidence type="ECO:0000313" key="9">
    <source>
        <dbReference type="Ensembl" id="ENSDARP00000130745"/>
    </source>
</evidence>
<evidence type="ECO:0000256" key="2">
    <source>
        <dbReference type="ARBA" id="ARBA00008326"/>
    </source>
</evidence>
<dbReference type="PaxDb" id="7955-ENSDARP00000058464"/>